<dbReference type="EMBL" id="JAGKQM010000002">
    <property type="protein sequence ID" value="KAH0939591.1"/>
    <property type="molecule type" value="Genomic_DNA"/>
</dbReference>
<sequence length="125" mass="13910">MKHSYFCVKCNLHDPQLIPSYMWLCSIIQVTPKFLLFDNLANQLLHQPCLELTGLISDEGSENIAAIDNSIVSYAPEGSMMLRGCPSAKRAGAPVINLEETFDQTSVTRTHCPVKIKKEKKDKSG</sequence>
<protein>
    <submittedName>
        <fullName evidence="1">Uncharacterized protein</fullName>
    </submittedName>
</protein>
<organism evidence="1 2">
    <name type="scientific">Brassica napus</name>
    <name type="common">Rape</name>
    <dbReference type="NCBI Taxonomy" id="3708"/>
    <lineage>
        <taxon>Eukaryota</taxon>
        <taxon>Viridiplantae</taxon>
        <taxon>Streptophyta</taxon>
        <taxon>Embryophyta</taxon>
        <taxon>Tracheophyta</taxon>
        <taxon>Spermatophyta</taxon>
        <taxon>Magnoliopsida</taxon>
        <taxon>eudicotyledons</taxon>
        <taxon>Gunneridae</taxon>
        <taxon>Pentapetalae</taxon>
        <taxon>rosids</taxon>
        <taxon>malvids</taxon>
        <taxon>Brassicales</taxon>
        <taxon>Brassicaceae</taxon>
        <taxon>Brassiceae</taxon>
        <taxon>Brassica</taxon>
    </lineage>
</organism>
<accession>A0ABQ8EG25</accession>
<evidence type="ECO:0000313" key="2">
    <source>
        <dbReference type="Proteomes" id="UP000824890"/>
    </source>
</evidence>
<gene>
    <name evidence="1" type="ORF">HID58_007052</name>
</gene>
<reference evidence="1 2" key="1">
    <citation type="submission" date="2021-05" db="EMBL/GenBank/DDBJ databases">
        <title>Genome Assembly of Synthetic Allotetraploid Brassica napus Reveals Homoeologous Exchanges between Subgenomes.</title>
        <authorList>
            <person name="Davis J.T."/>
        </authorList>
    </citation>
    <scope>NUCLEOTIDE SEQUENCE [LARGE SCALE GENOMIC DNA]</scope>
    <source>
        <strain evidence="2">cv. Da-Ae</strain>
        <tissue evidence="1">Seedling</tissue>
    </source>
</reference>
<name>A0ABQ8EG25_BRANA</name>
<comment type="caution">
    <text evidence="1">The sequence shown here is derived from an EMBL/GenBank/DDBJ whole genome shotgun (WGS) entry which is preliminary data.</text>
</comment>
<dbReference type="Proteomes" id="UP000824890">
    <property type="component" value="Unassembled WGS sequence"/>
</dbReference>
<evidence type="ECO:0000313" key="1">
    <source>
        <dbReference type="EMBL" id="KAH0939591.1"/>
    </source>
</evidence>
<keyword evidence="2" id="KW-1185">Reference proteome</keyword>
<proteinExistence type="predicted"/>